<evidence type="ECO:0000313" key="2">
    <source>
        <dbReference type="Proteomes" id="UP001060164"/>
    </source>
</evidence>
<proteinExistence type="predicted"/>
<evidence type="ECO:0000313" key="1">
    <source>
        <dbReference type="EMBL" id="UWP60742.1"/>
    </source>
</evidence>
<accession>A0ABY5VKA7</accession>
<reference evidence="1" key="1">
    <citation type="journal article" date="2022" name="Cell">
        <title>Design, construction, and in vivo augmentation of a complex gut microbiome.</title>
        <authorList>
            <person name="Cheng A.G."/>
            <person name="Ho P.Y."/>
            <person name="Aranda-Diaz A."/>
            <person name="Jain S."/>
            <person name="Yu F.B."/>
            <person name="Meng X."/>
            <person name="Wang M."/>
            <person name="Iakiviak M."/>
            <person name="Nagashima K."/>
            <person name="Zhao A."/>
            <person name="Murugkar P."/>
            <person name="Patil A."/>
            <person name="Atabakhsh K."/>
            <person name="Weakley A."/>
            <person name="Yan J."/>
            <person name="Brumbaugh A.R."/>
            <person name="Higginbottom S."/>
            <person name="Dimas A."/>
            <person name="Shiver A.L."/>
            <person name="Deutschbauer A."/>
            <person name="Neff N."/>
            <person name="Sonnenburg J.L."/>
            <person name="Huang K.C."/>
            <person name="Fischbach M.A."/>
        </authorList>
    </citation>
    <scope>NUCLEOTIDE SEQUENCE</scope>
    <source>
        <strain evidence="1">DSM 19829</strain>
    </source>
</reference>
<organism evidence="1 2">
    <name type="scientific">Ruminococcus gauvreauii</name>
    <dbReference type="NCBI Taxonomy" id="438033"/>
    <lineage>
        <taxon>Bacteria</taxon>
        <taxon>Bacillati</taxon>
        <taxon>Bacillota</taxon>
        <taxon>Clostridia</taxon>
        <taxon>Eubacteriales</taxon>
        <taxon>Oscillospiraceae</taxon>
        <taxon>Ruminococcus</taxon>
    </lineage>
</organism>
<dbReference type="InterPro" id="IPR024227">
    <property type="entry name" value="DUF3795"/>
</dbReference>
<keyword evidence="2" id="KW-1185">Reference proteome</keyword>
<name>A0ABY5VKA7_9FIRM</name>
<dbReference type="RefSeq" id="WP_028530349.1">
    <property type="nucleotide sequence ID" value="NZ_CABLBR010000002.1"/>
</dbReference>
<gene>
    <name evidence="1" type="ORF">NQ502_06825</name>
</gene>
<sequence>MFESRCGVRCNSCERKEQVHCTGCITMEKPFWGGECQVKFCCEEKTLDHCGVCPDFPCKMLSSMGAAQGFDPAQKLEQCRQWAKESESR</sequence>
<dbReference type="Proteomes" id="UP001060164">
    <property type="component" value="Chromosome"/>
</dbReference>
<dbReference type="EMBL" id="CP102290">
    <property type="protein sequence ID" value="UWP60742.1"/>
    <property type="molecule type" value="Genomic_DNA"/>
</dbReference>
<protein>
    <submittedName>
        <fullName evidence="1">DUF3795 domain-containing protein</fullName>
    </submittedName>
</protein>
<dbReference type="Pfam" id="PF12675">
    <property type="entry name" value="DUF3795"/>
    <property type="match status" value="1"/>
</dbReference>